<keyword evidence="4 8" id="KW-0106">Calcium</keyword>
<protein>
    <recommendedName>
        <fullName evidence="9">Cadherin domain-containing protein</fullName>
    </recommendedName>
</protein>
<keyword evidence="2" id="KW-0812">Transmembrane</keyword>
<evidence type="ECO:0000256" key="2">
    <source>
        <dbReference type="ARBA" id="ARBA00022692"/>
    </source>
</evidence>
<dbReference type="InterPro" id="IPR015919">
    <property type="entry name" value="Cadherin-like_sf"/>
</dbReference>
<evidence type="ECO:0000256" key="4">
    <source>
        <dbReference type="ARBA" id="ARBA00022837"/>
    </source>
</evidence>
<evidence type="ECO:0000256" key="5">
    <source>
        <dbReference type="ARBA" id="ARBA00022989"/>
    </source>
</evidence>
<dbReference type="FunFam" id="2.60.40.60:FF:000092">
    <property type="entry name" value="Protocadherin 8"/>
    <property type="match status" value="1"/>
</dbReference>
<dbReference type="Pfam" id="PF00028">
    <property type="entry name" value="Cadherin"/>
    <property type="match status" value="2"/>
</dbReference>
<dbReference type="PANTHER" id="PTHR24028">
    <property type="entry name" value="CADHERIN-87A"/>
    <property type="match status" value="1"/>
</dbReference>
<reference evidence="10 11" key="1">
    <citation type="submission" date="2018-11" db="EMBL/GenBank/DDBJ databases">
        <authorList>
            <consortium name="Pathogen Informatics"/>
        </authorList>
    </citation>
    <scope>NUCLEOTIDE SEQUENCE [LARGE SCALE GENOMIC DNA]</scope>
</reference>
<sequence>MVKYLNFYLAVFQAFGIDEKTGVIYVNENIDREVRNVYDLTVTAQDQGKPPLSSSVPVRVHISDINDNAPACNSVATMLVPADSAPATTVGTIVITDPDNGPNGTVIYRSQQAHQLFVVKSNGDVQLRRALTETDPTDVRLSIIASDQGNPRKSTVCHVQLRIGKGTSTVKVVEPFER</sequence>
<dbReference type="CDD" id="cd11304">
    <property type="entry name" value="Cadherin_repeat"/>
    <property type="match status" value="2"/>
</dbReference>
<evidence type="ECO:0000259" key="9">
    <source>
        <dbReference type="PROSITE" id="PS50268"/>
    </source>
</evidence>
<dbReference type="GO" id="GO:0005886">
    <property type="term" value="C:plasma membrane"/>
    <property type="evidence" value="ECO:0007669"/>
    <property type="project" value="InterPro"/>
</dbReference>
<dbReference type="SUPFAM" id="SSF49313">
    <property type="entry name" value="Cadherin-like"/>
    <property type="match status" value="2"/>
</dbReference>
<keyword evidence="3" id="KW-0677">Repeat</keyword>
<dbReference type="SMART" id="SM00112">
    <property type="entry name" value="CA"/>
    <property type="match status" value="2"/>
</dbReference>
<comment type="subcellular location">
    <subcellularLocation>
        <location evidence="1">Membrane</location>
        <topology evidence="1">Single-pass membrane protein</topology>
    </subcellularLocation>
</comment>
<accession>A0A3P6SUB4</accession>
<dbReference type="InterPro" id="IPR050174">
    <property type="entry name" value="Protocadherin/Cadherin-CA"/>
</dbReference>
<evidence type="ECO:0000256" key="1">
    <source>
        <dbReference type="ARBA" id="ARBA00004167"/>
    </source>
</evidence>
<dbReference type="InterPro" id="IPR002126">
    <property type="entry name" value="Cadherin-like_dom"/>
</dbReference>
<evidence type="ECO:0000256" key="6">
    <source>
        <dbReference type="ARBA" id="ARBA00023136"/>
    </source>
</evidence>
<keyword evidence="11" id="KW-1185">Reference proteome</keyword>
<proteinExistence type="predicted"/>
<keyword evidence="5" id="KW-1133">Transmembrane helix</keyword>
<dbReference type="PROSITE" id="PS50268">
    <property type="entry name" value="CADHERIN_2"/>
    <property type="match status" value="2"/>
</dbReference>
<evidence type="ECO:0000256" key="8">
    <source>
        <dbReference type="PROSITE-ProRule" id="PRU00043"/>
    </source>
</evidence>
<gene>
    <name evidence="10" type="ORF">CGOC_LOCUS4389</name>
</gene>
<evidence type="ECO:0000313" key="11">
    <source>
        <dbReference type="Proteomes" id="UP000271889"/>
    </source>
</evidence>
<evidence type="ECO:0000313" key="10">
    <source>
        <dbReference type="EMBL" id="VDK58664.1"/>
    </source>
</evidence>
<dbReference type="GO" id="GO:0005509">
    <property type="term" value="F:calcium ion binding"/>
    <property type="evidence" value="ECO:0007669"/>
    <property type="project" value="UniProtKB-UniRule"/>
</dbReference>
<feature type="domain" description="Cadherin" evidence="9">
    <location>
        <begin position="80"/>
        <end position="177"/>
    </location>
</feature>
<name>A0A3P6SUB4_CYLGO</name>
<evidence type="ECO:0000256" key="7">
    <source>
        <dbReference type="ARBA" id="ARBA00023180"/>
    </source>
</evidence>
<dbReference type="PROSITE" id="PS00232">
    <property type="entry name" value="CADHERIN_1"/>
    <property type="match status" value="1"/>
</dbReference>
<organism evidence="10 11">
    <name type="scientific">Cylicostephanus goldi</name>
    <name type="common">Nematode worm</name>
    <dbReference type="NCBI Taxonomy" id="71465"/>
    <lineage>
        <taxon>Eukaryota</taxon>
        <taxon>Metazoa</taxon>
        <taxon>Ecdysozoa</taxon>
        <taxon>Nematoda</taxon>
        <taxon>Chromadorea</taxon>
        <taxon>Rhabditida</taxon>
        <taxon>Rhabditina</taxon>
        <taxon>Rhabditomorpha</taxon>
        <taxon>Strongyloidea</taxon>
        <taxon>Strongylidae</taxon>
        <taxon>Cylicostephanus</taxon>
    </lineage>
</organism>
<dbReference type="GO" id="GO:0007156">
    <property type="term" value="P:homophilic cell adhesion via plasma membrane adhesion molecules"/>
    <property type="evidence" value="ECO:0007669"/>
    <property type="project" value="InterPro"/>
</dbReference>
<dbReference type="EMBL" id="UYRV01012108">
    <property type="protein sequence ID" value="VDK58664.1"/>
    <property type="molecule type" value="Genomic_DNA"/>
</dbReference>
<keyword evidence="7" id="KW-0325">Glycoprotein</keyword>
<keyword evidence="6" id="KW-0472">Membrane</keyword>
<dbReference type="Proteomes" id="UP000271889">
    <property type="component" value="Unassembled WGS sequence"/>
</dbReference>
<evidence type="ECO:0000256" key="3">
    <source>
        <dbReference type="ARBA" id="ARBA00022737"/>
    </source>
</evidence>
<dbReference type="Gene3D" id="2.60.40.60">
    <property type="entry name" value="Cadherins"/>
    <property type="match status" value="2"/>
</dbReference>
<dbReference type="OrthoDB" id="6252479at2759"/>
<dbReference type="AlphaFoldDB" id="A0A3P6SUB4"/>
<feature type="domain" description="Cadherin" evidence="9">
    <location>
        <begin position="15"/>
        <end position="72"/>
    </location>
</feature>
<dbReference type="InterPro" id="IPR020894">
    <property type="entry name" value="Cadherin_CS"/>
</dbReference>
<dbReference type="PANTHER" id="PTHR24028:SF328">
    <property type="entry name" value="CADHERIN-3"/>
    <property type="match status" value="1"/>
</dbReference>
<dbReference type="PRINTS" id="PR00205">
    <property type="entry name" value="CADHERIN"/>
</dbReference>